<sequence>MAPTTRSATCTWFCNVKGVGPLVCEACAADRREKRRAEDEIDGERPARRRRVDSGASVARSRSSSVSSSDLSVKAEAEVKVEGGVDVKREISPKPEADVKAEPEVQSEVKIEIKSEHDVKSEPLVKTESEIKTEIKTETEIKTDPLIKLEIKPEPLDLRDRALFWMTLKNCIRAAEDRVGMELAGVMI</sequence>
<keyword evidence="3" id="KW-1185">Reference proteome</keyword>
<gene>
    <name evidence="2" type="ORF">QBC34DRAFT_498809</name>
</gene>
<dbReference type="PANTHER" id="PTHR34403">
    <property type="entry name" value="TOL-PAL SYSTEM PROTEIN TOLA"/>
    <property type="match status" value="1"/>
</dbReference>
<name>A0AAV9G8N6_9PEZI</name>
<reference evidence="2" key="2">
    <citation type="submission" date="2023-05" db="EMBL/GenBank/DDBJ databases">
        <authorList>
            <consortium name="Lawrence Berkeley National Laboratory"/>
            <person name="Steindorff A."/>
            <person name="Hensen N."/>
            <person name="Bonometti L."/>
            <person name="Westerberg I."/>
            <person name="Brannstrom I.O."/>
            <person name="Guillou S."/>
            <person name="Cros-Aarteil S."/>
            <person name="Calhoun S."/>
            <person name="Haridas S."/>
            <person name="Kuo A."/>
            <person name="Mondo S."/>
            <person name="Pangilinan J."/>
            <person name="Riley R."/>
            <person name="Labutti K."/>
            <person name="Andreopoulos B."/>
            <person name="Lipzen A."/>
            <person name="Chen C."/>
            <person name="Yanf M."/>
            <person name="Daum C."/>
            <person name="Ng V."/>
            <person name="Clum A."/>
            <person name="Ohm R."/>
            <person name="Martin F."/>
            <person name="Silar P."/>
            <person name="Natvig D."/>
            <person name="Lalanne C."/>
            <person name="Gautier V."/>
            <person name="Ament-Velasquez S.L."/>
            <person name="Kruys A."/>
            <person name="Hutchinson M.I."/>
            <person name="Powell A.J."/>
            <person name="Barry K."/>
            <person name="Miller A.N."/>
            <person name="Grigoriev I.V."/>
            <person name="Debuchy R."/>
            <person name="Gladieux P."/>
            <person name="Thoren M.H."/>
            <person name="Johannesson H."/>
        </authorList>
    </citation>
    <scope>NUCLEOTIDE SEQUENCE</scope>
    <source>
        <strain evidence="2">PSN243</strain>
    </source>
</reference>
<accession>A0AAV9G8N6</accession>
<reference evidence="2" key="1">
    <citation type="journal article" date="2023" name="Mol. Phylogenet. Evol.">
        <title>Genome-scale phylogeny and comparative genomics of the fungal order Sordariales.</title>
        <authorList>
            <person name="Hensen N."/>
            <person name="Bonometti L."/>
            <person name="Westerberg I."/>
            <person name="Brannstrom I.O."/>
            <person name="Guillou S."/>
            <person name="Cros-Aarteil S."/>
            <person name="Calhoun S."/>
            <person name="Haridas S."/>
            <person name="Kuo A."/>
            <person name="Mondo S."/>
            <person name="Pangilinan J."/>
            <person name="Riley R."/>
            <person name="LaButti K."/>
            <person name="Andreopoulos B."/>
            <person name="Lipzen A."/>
            <person name="Chen C."/>
            <person name="Yan M."/>
            <person name="Daum C."/>
            <person name="Ng V."/>
            <person name="Clum A."/>
            <person name="Steindorff A."/>
            <person name="Ohm R.A."/>
            <person name="Martin F."/>
            <person name="Silar P."/>
            <person name="Natvig D.O."/>
            <person name="Lalanne C."/>
            <person name="Gautier V."/>
            <person name="Ament-Velasquez S.L."/>
            <person name="Kruys A."/>
            <person name="Hutchinson M.I."/>
            <person name="Powell A.J."/>
            <person name="Barry K."/>
            <person name="Miller A.N."/>
            <person name="Grigoriev I.V."/>
            <person name="Debuchy R."/>
            <person name="Gladieux P."/>
            <person name="Hiltunen Thoren M."/>
            <person name="Johannesson H."/>
        </authorList>
    </citation>
    <scope>NUCLEOTIDE SEQUENCE</scope>
    <source>
        <strain evidence="2">PSN243</strain>
    </source>
</reference>
<dbReference type="EMBL" id="MU865987">
    <property type="protein sequence ID" value="KAK4443773.1"/>
    <property type="molecule type" value="Genomic_DNA"/>
</dbReference>
<evidence type="ECO:0008006" key="4">
    <source>
        <dbReference type="Google" id="ProtNLM"/>
    </source>
</evidence>
<feature type="compositionally biased region" description="Basic and acidic residues" evidence="1">
    <location>
        <begin position="73"/>
        <end position="106"/>
    </location>
</feature>
<feature type="compositionally biased region" description="Basic and acidic residues" evidence="1">
    <location>
        <begin position="32"/>
        <end position="46"/>
    </location>
</feature>
<dbReference type="Proteomes" id="UP001321760">
    <property type="component" value="Unassembled WGS sequence"/>
</dbReference>
<dbReference type="PANTHER" id="PTHR34403:SF14">
    <property type="entry name" value="OS05G0225800 PROTEIN"/>
    <property type="match status" value="1"/>
</dbReference>
<evidence type="ECO:0000313" key="2">
    <source>
        <dbReference type="EMBL" id="KAK4443773.1"/>
    </source>
</evidence>
<dbReference type="InterPro" id="IPR050972">
    <property type="entry name" value="SDr-like"/>
</dbReference>
<protein>
    <recommendedName>
        <fullName evidence="4">RanBP2-type domain-containing protein</fullName>
    </recommendedName>
</protein>
<comment type="caution">
    <text evidence="2">The sequence shown here is derived from an EMBL/GenBank/DDBJ whole genome shotgun (WGS) entry which is preliminary data.</text>
</comment>
<evidence type="ECO:0000313" key="3">
    <source>
        <dbReference type="Proteomes" id="UP001321760"/>
    </source>
</evidence>
<evidence type="ECO:0000256" key="1">
    <source>
        <dbReference type="SAM" id="MobiDB-lite"/>
    </source>
</evidence>
<feature type="compositionally biased region" description="Low complexity" evidence="1">
    <location>
        <begin position="54"/>
        <end position="72"/>
    </location>
</feature>
<organism evidence="2 3">
    <name type="scientific">Podospora aff. communis PSN243</name>
    <dbReference type="NCBI Taxonomy" id="3040156"/>
    <lineage>
        <taxon>Eukaryota</taxon>
        <taxon>Fungi</taxon>
        <taxon>Dikarya</taxon>
        <taxon>Ascomycota</taxon>
        <taxon>Pezizomycotina</taxon>
        <taxon>Sordariomycetes</taxon>
        <taxon>Sordariomycetidae</taxon>
        <taxon>Sordariales</taxon>
        <taxon>Podosporaceae</taxon>
        <taxon>Podospora</taxon>
    </lineage>
</organism>
<feature type="non-terminal residue" evidence="2">
    <location>
        <position position="188"/>
    </location>
</feature>
<feature type="region of interest" description="Disordered" evidence="1">
    <location>
        <begin position="32"/>
        <end position="106"/>
    </location>
</feature>
<proteinExistence type="predicted"/>
<dbReference type="AlphaFoldDB" id="A0AAV9G8N6"/>